<dbReference type="Pfam" id="PF00664">
    <property type="entry name" value="ABC_membrane"/>
    <property type="match status" value="1"/>
</dbReference>
<organism evidence="12 13">
    <name type="scientific">Desulfitobacterium hafniense (strain Y51)</name>
    <dbReference type="NCBI Taxonomy" id="138119"/>
    <lineage>
        <taxon>Bacteria</taxon>
        <taxon>Bacillati</taxon>
        <taxon>Bacillota</taxon>
        <taxon>Clostridia</taxon>
        <taxon>Eubacteriales</taxon>
        <taxon>Desulfitobacteriaceae</taxon>
        <taxon>Desulfitobacterium</taxon>
    </lineage>
</organism>
<dbReference type="PANTHER" id="PTHR43394">
    <property type="entry name" value="ATP-DEPENDENT PERMEASE MDL1, MITOCHONDRIAL"/>
    <property type="match status" value="1"/>
</dbReference>
<dbReference type="CDD" id="cd18548">
    <property type="entry name" value="ABC_6TM_Tm287_like"/>
    <property type="match status" value="1"/>
</dbReference>
<dbReference type="SUPFAM" id="SSF90123">
    <property type="entry name" value="ABC transporter transmembrane region"/>
    <property type="match status" value="1"/>
</dbReference>
<dbReference type="GO" id="GO:0015421">
    <property type="term" value="F:ABC-type oligopeptide transporter activity"/>
    <property type="evidence" value="ECO:0007669"/>
    <property type="project" value="TreeGrafter"/>
</dbReference>
<feature type="domain" description="ABC transmembrane type-1" evidence="11">
    <location>
        <begin position="17"/>
        <end position="305"/>
    </location>
</feature>
<dbReference type="PROSITE" id="PS50929">
    <property type="entry name" value="ABC_TM1F"/>
    <property type="match status" value="1"/>
</dbReference>
<keyword evidence="3" id="KW-1003">Cell membrane</keyword>
<dbReference type="GO" id="GO:0005524">
    <property type="term" value="F:ATP binding"/>
    <property type="evidence" value="ECO:0007669"/>
    <property type="project" value="UniProtKB-KW"/>
</dbReference>
<evidence type="ECO:0000256" key="8">
    <source>
        <dbReference type="ARBA" id="ARBA00023136"/>
    </source>
</evidence>
<dbReference type="GO" id="GO:0005886">
    <property type="term" value="C:plasma membrane"/>
    <property type="evidence" value="ECO:0007669"/>
    <property type="project" value="UniProtKB-SubCell"/>
</dbReference>
<keyword evidence="4 9" id="KW-0812">Transmembrane</keyword>
<feature type="transmembrane region" description="Helical" evidence="9">
    <location>
        <begin position="60"/>
        <end position="84"/>
    </location>
</feature>
<dbReference type="InterPro" id="IPR039421">
    <property type="entry name" value="Type_1_exporter"/>
</dbReference>
<evidence type="ECO:0000259" key="11">
    <source>
        <dbReference type="PROSITE" id="PS50929"/>
    </source>
</evidence>
<dbReference type="Gene3D" id="1.20.1560.10">
    <property type="entry name" value="ABC transporter type 1, transmembrane domain"/>
    <property type="match status" value="1"/>
</dbReference>
<evidence type="ECO:0008006" key="14">
    <source>
        <dbReference type="Google" id="ProtNLM"/>
    </source>
</evidence>
<dbReference type="Proteomes" id="UP000001946">
    <property type="component" value="Chromosome"/>
</dbReference>
<feature type="domain" description="ABC transporter" evidence="10">
    <location>
        <begin position="339"/>
        <end position="576"/>
    </location>
</feature>
<dbReference type="Gene3D" id="3.40.50.300">
    <property type="entry name" value="P-loop containing nucleotide triphosphate hydrolases"/>
    <property type="match status" value="1"/>
</dbReference>
<dbReference type="RefSeq" id="WP_011461398.1">
    <property type="nucleotide sequence ID" value="NC_007907.1"/>
</dbReference>
<dbReference type="FunFam" id="3.40.50.300:FF:000854">
    <property type="entry name" value="Multidrug ABC transporter ATP-binding protein"/>
    <property type="match status" value="1"/>
</dbReference>
<feature type="transmembrane region" description="Helical" evidence="9">
    <location>
        <begin position="285"/>
        <end position="303"/>
    </location>
</feature>
<keyword evidence="7 9" id="KW-1133">Transmembrane helix</keyword>
<evidence type="ECO:0000256" key="4">
    <source>
        <dbReference type="ARBA" id="ARBA00022692"/>
    </source>
</evidence>
<accession>Q24QU1</accession>
<evidence type="ECO:0000256" key="9">
    <source>
        <dbReference type="SAM" id="Phobius"/>
    </source>
</evidence>
<feature type="transmembrane region" description="Helical" evidence="9">
    <location>
        <begin position="244"/>
        <end position="265"/>
    </location>
</feature>
<dbReference type="PROSITE" id="PS50893">
    <property type="entry name" value="ABC_TRANSPORTER_2"/>
    <property type="match status" value="1"/>
</dbReference>
<dbReference type="InterPro" id="IPR017871">
    <property type="entry name" value="ABC_transporter-like_CS"/>
</dbReference>
<dbReference type="AlphaFoldDB" id="Q24QU1"/>
<keyword evidence="6" id="KW-0067">ATP-binding</keyword>
<evidence type="ECO:0000313" key="13">
    <source>
        <dbReference type="Proteomes" id="UP000001946"/>
    </source>
</evidence>
<dbReference type="PANTHER" id="PTHR43394:SF1">
    <property type="entry name" value="ATP-BINDING CASSETTE SUB-FAMILY B MEMBER 10, MITOCHONDRIAL"/>
    <property type="match status" value="1"/>
</dbReference>
<feature type="transmembrane region" description="Helical" evidence="9">
    <location>
        <begin position="12"/>
        <end position="29"/>
    </location>
</feature>
<dbReference type="KEGG" id="dsy:DSY3812"/>
<feature type="transmembrane region" description="Helical" evidence="9">
    <location>
        <begin position="159"/>
        <end position="180"/>
    </location>
</feature>
<keyword evidence="8 9" id="KW-0472">Membrane</keyword>
<evidence type="ECO:0000256" key="5">
    <source>
        <dbReference type="ARBA" id="ARBA00022741"/>
    </source>
</evidence>
<dbReference type="SUPFAM" id="SSF52540">
    <property type="entry name" value="P-loop containing nucleoside triphosphate hydrolases"/>
    <property type="match status" value="1"/>
</dbReference>
<dbReference type="HOGENOM" id="CLU_000604_84_3_9"/>
<dbReference type="InterPro" id="IPR027417">
    <property type="entry name" value="P-loop_NTPase"/>
</dbReference>
<keyword evidence="5" id="KW-0547">Nucleotide-binding</keyword>
<evidence type="ECO:0000256" key="7">
    <source>
        <dbReference type="ARBA" id="ARBA00022989"/>
    </source>
</evidence>
<evidence type="ECO:0000256" key="2">
    <source>
        <dbReference type="ARBA" id="ARBA00022448"/>
    </source>
</evidence>
<evidence type="ECO:0000259" key="10">
    <source>
        <dbReference type="PROSITE" id="PS50893"/>
    </source>
</evidence>
<dbReference type="eggNOG" id="COG1132">
    <property type="taxonomic scope" value="Bacteria"/>
</dbReference>
<keyword evidence="2" id="KW-0813">Transport</keyword>
<dbReference type="EMBL" id="AP008230">
    <property type="protein sequence ID" value="BAE85601.1"/>
    <property type="molecule type" value="Genomic_DNA"/>
</dbReference>
<dbReference type="InterPro" id="IPR011527">
    <property type="entry name" value="ABC1_TM_dom"/>
</dbReference>
<dbReference type="Pfam" id="PF00005">
    <property type="entry name" value="ABC_tran"/>
    <property type="match status" value="1"/>
</dbReference>
<dbReference type="InterPro" id="IPR003593">
    <property type="entry name" value="AAA+_ATPase"/>
</dbReference>
<dbReference type="PROSITE" id="PS00211">
    <property type="entry name" value="ABC_TRANSPORTER_1"/>
    <property type="match status" value="1"/>
</dbReference>
<dbReference type="GO" id="GO:0016887">
    <property type="term" value="F:ATP hydrolysis activity"/>
    <property type="evidence" value="ECO:0007669"/>
    <property type="project" value="InterPro"/>
</dbReference>
<feature type="transmembrane region" description="Helical" evidence="9">
    <location>
        <begin position="127"/>
        <end position="147"/>
    </location>
</feature>
<protein>
    <recommendedName>
        <fullName evidence="14">Multidrug ABC transporter ATP-binding protein</fullName>
    </recommendedName>
</protein>
<evidence type="ECO:0000256" key="3">
    <source>
        <dbReference type="ARBA" id="ARBA00022475"/>
    </source>
</evidence>
<keyword evidence="13" id="KW-1185">Reference proteome</keyword>
<evidence type="ECO:0000313" key="12">
    <source>
        <dbReference type="EMBL" id="BAE85601.1"/>
    </source>
</evidence>
<dbReference type="InterPro" id="IPR036640">
    <property type="entry name" value="ABC1_TM_sf"/>
</dbReference>
<comment type="subcellular location">
    <subcellularLocation>
        <location evidence="1">Cell membrane</location>
        <topology evidence="1">Multi-pass membrane protein</topology>
    </subcellularLocation>
</comment>
<dbReference type="SMART" id="SM00382">
    <property type="entry name" value="AAA"/>
    <property type="match status" value="1"/>
</dbReference>
<sequence length="585" mass="63962">MLEIFKRLKAKEWLLAAFSLVFIVAQVWLDLKLPDYMSEITRLTQTPGSAISDIWAAGGYMLLCALGSLAAAIIVGFFAARIAATFSKELRSDMFAKVDSLSMEEIGRFSTASLITRSTNDITQVQMLITMGLQLVIKAPIMAVWAVTKISGKGLEWTAATGVALIVMIVVIAVIMVFVFPKFKKMQVLTDNLNRVTRENLTGLRSVRAYNAEDYQEEKFAKANDELTSTQLFTSRAMALMMPLISTVMNGLTLAIYWIGALLIGQAGAADKLTLFSNMVVFSSYAMQVIMSFMMIAMVFIMVPRASVSAKRINEVLDTEPSIEEGTVTQGKPGVEGEVVFKQVGFMYPGASDYVLHDVSFTARKGETVAFIGSTGSGKSTLINLIPRFYDATEGEIVIDGVNIKEYNKEALHNKIGYVPQKAVMFKGTVDSNVNFGDNGLETTAEDIKQAISIAQGTEFVEQMDGQYEAAIAQGGTNVSGGQKQRLAIARAVCRKPEIYIFDDSFSALDYKTDRTLRAALKKETAGVTSFIVAQRIGTIMDADQIIVLDEGKVVGHGTHKELLESCQVYKEIALSQLSKEELAS</sequence>
<gene>
    <name evidence="12" type="ordered locus">DSY3812</name>
</gene>
<evidence type="ECO:0000256" key="1">
    <source>
        <dbReference type="ARBA" id="ARBA00004651"/>
    </source>
</evidence>
<dbReference type="InterPro" id="IPR003439">
    <property type="entry name" value="ABC_transporter-like_ATP-bd"/>
</dbReference>
<name>Q24QU1_DESHY</name>
<reference evidence="12 13" key="1">
    <citation type="journal article" date="2006" name="J. Bacteriol.">
        <title>Complete genome sequence of the dehalorespiring bacterium Desulfitobacterium hafniense Y51 and comparison with Dehalococcoides ethenogenes 195.</title>
        <authorList>
            <person name="Nonaka H."/>
            <person name="Keresztes G."/>
            <person name="Shinoda Y."/>
            <person name="Ikenaga Y."/>
            <person name="Abe M."/>
            <person name="Naito K."/>
            <person name="Inatomi K."/>
            <person name="Furukawa K."/>
            <person name="Inui M."/>
            <person name="Yukawa H."/>
        </authorList>
    </citation>
    <scope>NUCLEOTIDE SEQUENCE [LARGE SCALE GENOMIC DNA]</scope>
    <source>
        <strain evidence="12 13">Y51</strain>
    </source>
</reference>
<dbReference type="STRING" id="138119.DSY3812"/>
<proteinExistence type="predicted"/>
<evidence type="ECO:0000256" key="6">
    <source>
        <dbReference type="ARBA" id="ARBA00022840"/>
    </source>
</evidence>